<comment type="subunit">
    <text evidence="8">Monomer.</text>
</comment>
<dbReference type="SUPFAM" id="SSF52374">
    <property type="entry name" value="Nucleotidylyl transferase"/>
    <property type="match status" value="1"/>
</dbReference>
<dbReference type="InterPro" id="IPR004527">
    <property type="entry name" value="Glu-tRNA-ligase_bac/mito"/>
</dbReference>
<name>A0ABT8YP30_9HYPH</name>
<gene>
    <name evidence="8 11" type="primary">gltX</name>
    <name evidence="11" type="ORF">Q4481_15855</name>
</gene>
<evidence type="ECO:0000256" key="6">
    <source>
        <dbReference type="ARBA" id="ARBA00022917"/>
    </source>
</evidence>
<evidence type="ECO:0000256" key="2">
    <source>
        <dbReference type="ARBA" id="ARBA00022490"/>
    </source>
</evidence>
<dbReference type="InterPro" id="IPR001412">
    <property type="entry name" value="aa-tRNA-synth_I_CS"/>
</dbReference>
<dbReference type="InterPro" id="IPR033910">
    <property type="entry name" value="GluRS_core"/>
</dbReference>
<dbReference type="Gene3D" id="3.40.50.620">
    <property type="entry name" value="HUPs"/>
    <property type="match status" value="1"/>
</dbReference>
<dbReference type="PANTHER" id="PTHR43311:SF2">
    <property type="entry name" value="GLUTAMATE--TRNA LIGASE, MITOCHONDRIAL-RELATED"/>
    <property type="match status" value="1"/>
</dbReference>
<comment type="function">
    <text evidence="8">Catalyzes the attachment of glutamate to tRNA(Glu) in a two-step reaction: glutamate is first activated by ATP to form Glu-AMP and then transferred to the acceptor end of tRNA(Glu).</text>
</comment>
<dbReference type="CDD" id="cd00808">
    <property type="entry name" value="GluRS_core"/>
    <property type="match status" value="1"/>
</dbReference>
<evidence type="ECO:0000313" key="11">
    <source>
        <dbReference type="EMBL" id="MDO6965442.1"/>
    </source>
</evidence>
<dbReference type="SUPFAM" id="SSF48163">
    <property type="entry name" value="An anticodon-binding domain of class I aminoacyl-tRNA synthetases"/>
    <property type="match status" value="1"/>
</dbReference>
<evidence type="ECO:0000256" key="1">
    <source>
        <dbReference type="ARBA" id="ARBA00007894"/>
    </source>
</evidence>
<keyword evidence="5 8" id="KW-0067">ATP-binding</keyword>
<dbReference type="Gene3D" id="1.10.10.350">
    <property type="match status" value="1"/>
</dbReference>
<evidence type="ECO:0000256" key="3">
    <source>
        <dbReference type="ARBA" id="ARBA00022598"/>
    </source>
</evidence>
<comment type="caution">
    <text evidence="8">Lacks conserved residue(s) required for the propagation of feature annotation.</text>
</comment>
<comment type="subcellular location">
    <subcellularLocation>
        <location evidence="8">Cytoplasm</location>
    </subcellularLocation>
</comment>
<feature type="binding site" evidence="8">
    <location>
        <position position="256"/>
    </location>
    <ligand>
        <name>ATP</name>
        <dbReference type="ChEBI" id="CHEBI:30616"/>
    </ligand>
</feature>
<dbReference type="Proteomes" id="UP001174932">
    <property type="component" value="Unassembled WGS sequence"/>
</dbReference>
<comment type="catalytic activity">
    <reaction evidence="8">
        <text>tRNA(Glu) + L-glutamate + ATP = L-glutamyl-tRNA(Glu) + AMP + diphosphate</text>
        <dbReference type="Rhea" id="RHEA:23540"/>
        <dbReference type="Rhea" id="RHEA-COMP:9663"/>
        <dbReference type="Rhea" id="RHEA-COMP:9680"/>
        <dbReference type="ChEBI" id="CHEBI:29985"/>
        <dbReference type="ChEBI" id="CHEBI:30616"/>
        <dbReference type="ChEBI" id="CHEBI:33019"/>
        <dbReference type="ChEBI" id="CHEBI:78442"/>
        <dbReference type="ChEBI" id="CHEBI:78520"/>
        <dbReference type="ChEBI" id="CHEBI:456215"/>
        <dbReference type="EC" id="6.1.1.17"/>
    </reaction>
</comment>
<accession>A0ABT8YP30</accession>
<comment type="similarity">
    <text evidence="1 8">Belongs to the class-I aminoacyl-tRNA synthetase family. Glutamate--tRNA ligase type 1 subfamily.</text>
</comment>
<dbReference type="HAMAP" id="MF_00022">
    <property type="entry name" value="Glu_tRNA_synth_type1"/>
    <property type="match status" value="1"/>
</dbReference>
<dbReference type="InterPro" id="IPR020058">
    <property type="entry name" value="Glu/Gln-tRNA-synth_Ib_cat-dom"/>
</dbReference>
<keyword evidence="7 8" id="KW-0030">Aminoacyl-tRNA synthetase</keyword>
<dbReference type="PROSITE" id="PS00178">
    <property type="entry name" value="AA_TRNA_LIGASE_I"/>
    <property type="match status" value="1"/>
</dbReference>
<sequence>MTKSGVRVRIAPSPTGEPHVGTVYIALFNYLFAKKMGGEFILRIEDTDATRSTPEYEQKVLDALKWAGLEWSEGPDVGGPYGPYRQSERKDIYRPFVEKMVADGHAFRCFCTPERLEKMREAQRAASKAPGYDGHCLNLTAEEVTSRMAAGEPSVVRMKIPTEGSCDFHDGVYGDVSIPWDSVDMQVLLKADGMPTYHMANVVDDHLMKITHVARGEEWLASVPKHILIYRYLGLEPPKFMHLSLMRNADKSKLSKRKNPTSISYYSALGYMPEALMNFLGLFFIQIAEGEELLTMEELAEKFEPDHLNKAGAIFDVQKLDWLNGRWLREKLSSEEFLARIFTWASENDRLTEGLKLAQSRISKLGELPSLAGFLLANDVGLTPASFAGVKTTPAETLEIINAVLTDLEKMPEWNVESIEAELRAVAERMGKKLKVVTPPLFVAMSGNQRSLPLFDSMALLGRSVVRQRLKVAAGVVATMAANA</sequence>
<dbReference type="InterPro" id="IPR000924">
    <property type="entry name" value="Glu/Gln-tRNA-synth"/>
</dbReference>
<dbReference type="PANTHER" id="PTHR43311">
    <property type="entry name" value="GLUTAMATE--TRNA LIGASE"/>
    <property type="match status" value="1"/>
</dbReference>
<feature type="domain" description="Aminoacyl-tRNA synthetase class I anticodon-binding" evidence="10">
    <location>
        <begin position="338"/>
        <end position="473"/>
    </location>
</feature>
<keyword evidence="6 8" id="KW-0648">Protein biosynthesis</keyword>
<dbReference type="EMBL" id="JAUOZU010000011">
    <property type="protein sequence ID" value="MDO6965442.1"/>
    <property type="molecule type" value="Genomic_DNA"/>
</dbReference>
<keyword evidence="4 8" id="KW-0547">Nucleotide-binding</keyword>
<protein>
    <recommendedName>
        <fullName evidence="8">Glutamate--tRNA ligase</fullName>
        <ecNumber evidence="8">6.1.1.17</ecNumber>
    </recommendedName>
    <alternativeName>
        <fullName evidence="8">Glutamyl-tRNA synthetase</fullName>
        <shortName evidence="8">GluRS</shortName>
    </alternativeName>
</protein>
<comment type="caution">
    <text evidence="11">The sequence shown here is derived from an EMBL/GenBank/DDBJ whole genome shotgun (WGS) entry which is preliminary data.</text>
</comment>
<evidence type="ECO:0000256" key="5">
    <source>
        <dbReference type="ARBA" id="ARBA00022840"/>
    </source>
</evidence>
<feature type="short sequence motif" description="'HIGH' region" evidence="8">
    <location>
        <begin position="12"/>
        <end position="22"/>
    </location>
</feature>
<keyword evidence="12" id="KW-1185">Reference proteome</keyword>
<dbReference type="InterPro" id="IPR049940">
    <property type="entry name" value="GluQ/Sye"/>
</dbReference>
<keyword evidence="3 8" id="KW-0436">Ligase</keyword>
<dbReference type="RefSeq" id="WP_304377379.1">
    <property type="nucleotide sequence ID" value="NZ_JAUOZU010000011.1"/>
</dbReference>
<feature type="short sequence motif" description="'KMSKS' region" evidence="8">
    <location>
        <begin position="253"/>
        <end position="257"/>
    </location>
</feature>
<dbReference type="Pfam" id="PF19269">
    <property type="entry name" value="Anticodon_2"/>
    <property type="match status" value="1"/>
</dbReference>
<evidence type="ECO:0000259" key="10">
    <source>
        <dbReference type="Pfam" id="PF19269"/>
    </source>
</evidence>
<dbReference type="GO" id="GO:0004818">
    <property type="term" value="F:glutamate-tRNA ligase activity"/>
    <property type="evidence" value="ECO:0007669"/>
    <property type="project" value="UniProtKB-EC"/>
</dbReference>
<reference evidence="11" key="1">
    <citation type="journal article" date="2015" name="Int. J. Syst. Evol. Microbiol.">
        <title>Rhizobium alvei sp. nov., isolated from a freshwater river.</title>
        <authorList>
            <person name="Sheu S.Y."/>
            <person name="Huang H.W."/>
            <person name="Young C.C."/>
            <person name="Chen W.M."/>
        </authorList>
    </citation>
    <scope>NUCLEOTIDE SEQUENCE</scope>
    <source>
        <strain evidence="11">TNR-22</strain>
    </source>
</reference>
<proteinExistence type="inferred from homology"/>
<dbReference type="InterPro" id="IPR008925">
    <property type="entry name" value="aa_tRNA-synth_I_cd-bd_sf"/>
</dbReference>
<dbReference type="InterPro" id="IPR020751">
    <property type="entry name" value="aa-tRNA-synth_I_codon-bd_sub2"/>
</dbReference>
<dbReference type="InterPro" id="IPR045462">
    <property type="entry name" value="aa-tRNA-synth_I_cd-bd"/>
</dbReference>
<reference evidence="11" key="2">
    <citation type="submission" date="2023-07" db="EMBL/GenBank/DDBJ databases">
        <authorList>
            <person name="Shen H."/>
        </authorList>
    </citation>
    <scope>NUCLEOTIDE SEQUENCE</scope>
    <source>
        <strain evidence="11">TNR-22</strain>
    </source>
</reference>
<dbReference type="InterPro" id="IPR014729">
    <property type="entry name" value="Rossmann-like_a/b/a_fold"/>
</dbReference>
<evidence type="ECO:0000256" key="8">
    <source>
        <dbReference type="HAMAP-Rule" id="MF_00022"/>
    </source>
</evidence>
<evidence type="ECO:0000259" key="9">
    <source>
        <dbReference type="Pfam" id="PF00749"/>
    </source>
</evidence>
<evidence type="ECO:0000256" key="7">
    <source>
        <dbReference type="ARBA" id="ARBA00023146"/>
    </source>
</evidence>
<dbReference type="NCBIfam" id="TIGR00464">
    <property type="entry name" value="gltX_bact"/>
    <property type="match status" value="1"/>
</dbReference>
<dbReference type="PRINTS" id="PR00987">
    <property type="entry name" value="TRNASYNTHGLU"/>
</dbReference>
<keyword evidence="2 8" id="KW-0963">Cytoplasm</keyword>
<dbReference type="Pfam" id="PF00749">
    <property type="entry name" value="tRNA-synt_1c"/>
    <property type="match status" value="1"/>
</dbReference>
<evidence type="ECO:0000256" key="4">
    <source>
        <dbReference type="ARBA" id="ARBA00022741"/>
    </source>
</evidence>
<dbReference type="EC" id="6.1.1.17" evidence="8"/>
<feature type="domain" description="Glutamyl/glutaminyl-tRNA synthetase class Ib catalytic" evidence="9">
    <location>
        <begin position="6"/>
        <end position="322"/>
    </location>
</feature>
<organism evidence="11 12">
    <name type="scientific">Rhizobium alvei</name>
    <dbReference type="NCBI Taxonomy" id="1132659"/>
    <lineage>
        <taxon>Bacteria</taxon>
        <taxon>Pseudomonadati</taxon>
        <taxon>Pseudomonadota</taxon>
        <taxon>Alphaproteobacteria</taxon>
        <taxon>Hyphomicrobiales</taxon>
        <taxon>Rhizobiaceae</taxon>
        <taxon>Rhizobium/Agrobacterium group</taxon>
        <taxon>Rhizobium</taxon>
    </lineage>
</organism>
<evidence type="ECO:0000313" key="12">
    <source>
        <dbReference type="Proteomes" id="UP001174932"/>
    </source>
</evidence>